<evidence type="ECO:0000256" key="1">
    <source>
        <dbReference type="ARBA" id="ARBA00004370"/>
    </source>
</evidence>
<dbReference type="SMART" id="SM01396">
    <property type="entry name" value="BC10"/>
    <property type="match status" value="1"/>
</dbReference>
<keyword evidence="4 5" id="KW-0472">Membrane</keyword>
<evidence type="ECO:0000313" key="6">
    <source>
        <dbReference type="EMBL" id="KIV92875.1"/>
    </source>
</evidence>
<dbReference type="VEuPathDB" id="FungiDB:PV10_04139"/>
<dbReference type="HOGENOM" id="CLU_110806_0_0_1"/>
<dbReference type="EMBL" id="KN847522">
    <property type="protein sequence ID" value="KIV92875.1"/>
    <property type="molecule type" value="Genomic_DNA"/>
</dbReference>
<evidence type="ECO:0000313" key="7">
    <source>
        <dbReference type="Proteomes" id="UP000054302"/>
    </source>
</evidence>
<name>A0A0D1WUE5_EXOME</name>
<dbReference type="InterPro" id="IPR009598">
    <property type="entry name" value="BCALP"/>
</dbReference>
<dbReference type="Pfam" id="PF06726">
    <property type="entry name" value="BC10"/>
    <property type="match status" value="1"/>
</dbReference>
<sequence length="182" mass="19861">MMYCLRSYLPLLLLPLPLSLSPIHLMLLLGMTYILNRPCIYCSLLLIILFASSCHWSNRCFVDFSGIDNSSAPHDTSPMSWLVPRLYTASVRSQSAPTNADPSVPTGDMSAFMSEIVNTTIAGLAGAVKDSAVVVLDEVRQRVAGSNTSSIPGEFGVGTQWLRNLLGRSEWTLPCVNIKIVL</sequence>
<keyword evidence="2 5" id="KW-0812">Transmembrane</keyword>
<keyword evidence="7" id="KW-1185">Reference proteome</keyword>
<evidence type="ECO:0000256" key="3">
    <source>
        <dbReference type="ARBA" id="ARBA00022989"/>
    </source>
</evidence>
<dbReference type="AlphaFoldDB" id="A0A0D1WUE5"/>
<keyword evidence="3 5" id="KW-1133">Transmembrane helix</keyword>
<gene>
    <name evidence="6" type="ORF">PV10_04139</name>
</gene>
<dbReference type="OMA" id="CMDIYIR"/>
<evidence type="ECO:0000256" key="4">
    <source>
        <dbReference type="ARBA" id="ARBA00023136"/>
    </source>
</evidence>
<dbReference type="Proteomes" id="UP000054302">
    <property type="component" value="Unassembled WGS sequence"/>
</dbReference>
<dbReference type="OrthoDB" id="4119593at2759"/>
<dbReference type="PANTHER" id="PTHR13259">
    <property type="entry name" value="BLADDER CANCER 10 KD PROTEIN HOMOLOG"/>
    <property type="match status" value="1"/>
</dbReference>
<dbReference type="GeneID" id="27321984"/>
<dbReference type="GO" id="GO:0016020">
    <property type="term" value="C:membrane"/>
    <property type="evidence" value="ECO:0007669"/>
    <property type="project" value="UniProtKB-SubCell"/>
</dbReference>
<reference evidence="6 7" key="1">
    <citation type="submission" date="2015-01" db="EMBL/GenBank/DDBJ databases">
        <title>The Genome Sequence of Exophiala mesophila CBS40295.</title>
        <authorList>
            <consortium name="The Broad Institute Genomics Platform"/>
            <person name="Cuomo C."/>
            <person name="de Hoog S."/>
            <person name="Gorbushina A."/>
            <person name="Stielow B."/>
            <person name="Teixiera M."/>
            <person name="Abouelleil A."/>
            <person name="Chapman S.B."/>
            <person name="Priest M."/>
            <person name="Young S.K."/>
            <person name="Wortman J."/>
            <person name="Nusbaum C."/>
            <person name="Birren B."/>
        </authorList>
    </citation>
    <scope>NUCLEOTIDE SEQUENCE [LARGE SCALE GENOMIC DNA]</scope>
    <source>
        <strain evidence="6 7">CBS 40295</strain>
    </source>
</reference>
<comment type="subcellular location">
    <subcellularLocation>
        <location evidence="1">Membrane</location>
    </subcellularLocation>
</comment>
<dbReference type="PANTHER" id="PTHR13259:SF1">
    <property type="entry name" value="BLADDER CANCER-ASSOCIATED PROTEIN"/>
    <property type="match status" value="1"/>
</dbReference>
<feature type="transmembrane region" description="Helical" evidence="5">
    <location>
        <begin position="12"/>
        <end position="35"/>
    </location>
</feature>
<proteinExistence type="predicted"/>
<protein>
    <submittedName>
        <fullName evidence="6">Uncharacterized protein</fullName>
    </submittedName>
</protein>
<evidence type="ECO:0000256" key="5">
    <source>
        <dbReference type="SAM" id="Phobius"/>
    </source>
</evidence>
<accession>A0A0D1WUE5</accession>
<dbReference type="RefSeq" id="XP_016224449.1">
    <property type="nucleotide sequence ID" value="XM_016368661.1"/>
</dbReference>
<organism evidence="6 7">
    <name type="scientific">Exophiala mesophila</name>
    <name type="common">Black yeast-like fungus</name>
    <dbReference type="NCBI Taxonomy" id="212818"/>
    <lineage>
        <taxon>Eukaryota</taxon>
        <taxon>Fungi</taxon>
        <taxon>Dikarya</taxon>
        <taxon>Ascomycota</taxon>
        <taxon>Pezizomycotina</taxon>
        <taxon>Eurotiomycetes</taxon>
        <taxon>Chaetothyriomycetidae</taxon>
        <taxon>Chaetothyriales</taxon>
        <taxon>Herpotrichiellaceae</taxon>
        <taxon>Exophiala</taxon>
    </lineage>
</organism>
<evidence type="ECO:0000256" key="2">
    <source>
        <dbReference type="ARBA" id="ARBA00022692"/>
    </source>
</evidence>